<dbReference type="Pfam" id="PF09759">
    <property type="entry name" value="Atx10homo_assoc"/>
    <property type="match status" value="1"/>
</dbReference>
<dbReference type="Gene3D" id="1.25.10.10">
    <property type="entry name" value="Leucine-rich Repeat Variant"/>
    <property type="match status" value="2"/>
</dbReference>
<dbReference type="AlphaFoldDB" id="A0AAV8V405"/>
<proteinExistence type="predicted"/>
<comment type="caution">
    <text evidence="5">The sequence shown here is derived from an EMBL/GenBank/DDBJ whole genome shotgun (WGS) entry which is preliminary data.</text>
</comment>
<evidence type="ECO:0000313" key="5">
    <source>
        <dbReference type="EMBL" id="KAJ8908851.1"/>
    </source>
</evidence>
<evidence type="ECO:0000259" key="4">
    <source>
        <dbReference type="Pfam" id="PF09759"/>
    </source>
</evidence>
<evidence type="ECO:0000256" key="2">
    <source>
        <dbReference type="ARBA" id="ARBA00023306"/>
    </source>
</evidence>
<dbReference type="InterPro" id="IPR019156">
    <property type="entry name" value="Ataxin-10_domain"/>
</dbReference>
<accession>A0AAV8V405</accession>
<feature type="coiled-coil region" evidence="3">
    <location>
        <begin position="332"/>
        <end position="359"/>
    </location>
</feature>
<reference evidence="5 6" key="1">
    <citation type="journal article" date="2023" name="Nat. Commun.">
        <title>Origin of minicircular mitochondrial genomes in red algae.</title>
        <authorList>
            <person name="Lee Y."/>
            <person name="Cho C.H."/>
            <person name="Lee Y.M."/>
            <person name="Park S.I."/>
            <person name="Yang J.H."/>
            <person name="West J.A."/>
            <person name="Bhattacharya D."/>
            <person name="Yoon H.S."/>
        </authorList>
    </citation>
    <scope>NUCLEOTIDE SEQUENCE [LARGE SCALE GENOMIC DNA]</scope>
    <source>
        <strain evidence="5 6">CCMP1338</strain>
        <tissue evidence="5">Whole cell</tissue>
    </source>
</reference>
<evidence type="ECO:0000256" key="1">
    <source>
        <dbReference type="ARBA" id="ARBA00022618"/>
    </source>
</evidence>
<organism evidence="5 6">
    <name type="scientific">Rhodosorus marinus</name>
    <dbReference type="NCBI Taxonomy" id="101924"/>
    <lineage>
        <taxon>Eukaryota</taxon>
        <taxon>Rhodophyta</taxon>
        <taxon>Stylonematophyceae</taxon>
        <taxon>Stylonematales</taxon>
        <taxon>Stylonemataceae</taxon>
        <taxon>Rhodosorus</taxon>
    </lineage>
</organism>
<evidence type="ECO:0000256" key="3">
    <source>
        <dbReference type="SAM" id="Coils"/>
    </source>
</evidence>
<keyword evidence="3" id="KW-0175">Coiled coil</keyword>
<keyword evidence="6" id="KW-1185">Reference proteome</keyword>
<dbReference type="GO" id="GO:0051301">
    <property type="term" value="P:cell division"/>
    <property type="evidence" value="ECO:0007669"/>
    <property type="project" value="UniProtKB-KW"/>
</dbReference>
<keyword evidence="2" id="KW-0131">Cell cycle</keyword>
<sequence>MAASEGTESEFEELEKFLEEGINLDELKGLAGRVLEEAELGEVRCLRFLRNAMAKGPAFRQALVPTDVSACAVASLKRAEGDRDEARSEAIKLLNNVVCGSQDLAPCIWKEIFESNLDILSHDDVPTLALLNACINADEAAALALSMDEKLLSSSARCLSSEDEDIAQWSLIITRKLAQSPKLFNSSLGTLQESEEGSLCLDTFIYAVDELLSTDNVHLKIKLDPGSLVGILSTLAKEGKASALTLLGTAASTGNLVENAVEVSICGLQSAVDGNLTSSRSSALRLLMFSVHLGGRDAQNLVLHLGGIPLVLSSMGVDDENPMMREWSVMCIRNLCAGNEEVQKEIESYEIKEAQQSELLRTAGLETYLTEDGKLKIRKV</sequence>
<dbReference type="EMBL" id="JAMWBK010000001">
    <property type="protein sequence ID" value="KAJ8908851.1"/>
    <property type="molecule type" value="Genomic_DNA"/>
</dbReference>
<protein>
    <recommendedName>
        <fullName evidence="4">Ataxin-10 domain-containing protein</fullName>
    </recommendedName>
</protein>
<dbReference type="InterPro" id="IPR011989">
    <property type="entry name" value="ARM-like"/>
</dbReference>
<dbReference type="PANTHER" id="PTHR13255:SF0">
    <property type="entry name" value="ATAXIN-10"/>
    <property type="match status" value="1"/>
</dbReference>
<dbReference type="InterPro" id="IPR016024">
    <property type="entry name" value="ARM-type_fold"/>
</dbReference>
<gene>
    <name evidence="5" type="ORF">NDN08_005555</name>
</gene>
<name>A0AAV8V405_9RHOD</name>
<feature type="domain" description="Ataxin-10" evidence="4">
    <location>
        <begin position="286"/>
        <end position="377"/>
    </location>
</feature>
<dbReference type="SUPFAM" id="SSF48371">
    <property type="entry name" value="ARM repeat"/>
    <property type="match status" value="1"/>
</dbReference>
<dbReference type="GO" id="GO:0005829">
    <property type="term" value="C:cytosol"/>
    <property type="evidence" value="ECO:0007669"/>
    <property type="project" value="TreeGrafter"/>
</dbReference>
<keyword evidence="1" id="KW-0132">Cell division</keyword>
<dbReference type="InterPro" id="IPR051374">
    <property type="entry name" value="Ataxin-10/CTR86_families"/>
</dbReference>
<dbReference type="PANTHER" id="PTHR13255">
    <property type="entry name" value="ATAXIN-10"/>
    <property type="match status" value="1"/>
</dbReference>
<dbReference type="Proteomes" id="UP001157974">
    <property type="component" value="Unassembled WGS sequence"/>
</dbReference>
<evidence type="ECO:0000313" key="6">
    <source>
        <dbReference type="Proteomes" id="UP001157974"/>
    </source>
</evidence>